<dbReference type="STRING" id="415747.SAMN03097708_01317"/>
<feature type="transmembrane region" description="Helical" evidence="1">
    <location>
        <begin position="46"/>
        <end position="65"/>
    </location>
</feature>
<gene>
    <name evidence="2" type="ORF">SAMN03097708_01317</name>
</gene>
<keyword evidence="3" id="KW-1185">Reference proteome</keyword>
<dbReference type="AlphaFoldDB" id="A0A1G5Q2Y8"/>
<reference evidence="2 3" key="1">
    <citation type="submission" date="2016-10" db="EMBL/GenBank/DDBJ databases">
        <authorList>
            <person name="de Groot N.N."/>
        </authorList>
    </citation>
    <scope>NUCLEOTIDE SEQUENCE [LARGE SCALE GENOMIC DNA]</scope>
    <source>
        <strain evidence="2 3">HLD2</strain>
    </source>
</reference>
<dbReference type="Proteomes" id="UP000199648">
    <property type="component" value="Unassembled WGS sequence"/>
</dbReference>
<evidence type="ECO:0000313" key="3">
    <source>
        <dbReference type="Proteomes" id="UP000199648"/>
    </source>
</evidence>
<keyword evidence="1" id="KW-0812">Transmembrane</keyword>
<keyword evidence="1" id="KW-1133">Transmembrane helix</keyword>
<sequence length="114" mass="11676">MDTTPFRRALREPLGQCDRGRIRCRGNPFGSGGTANSFMCRQITNLAAVGGIVGALLLGIVGFTVASGWAPLPYLGQFAAAGTSLAVFAAAGIGFSIGALIGALVAVVRLPRRV</sequence>
<dbReference type="EMBL" id="FMWD01000003">
    <property type="protein sequence ID" value="SCZ56255.1"/>
    <property type="molecule type" value="Genomic_DNA"/>
</dbReference>
<accession>A0A1G5Q2Y8</accession>
<protein>
    <submittedName>
        <fullName evidence="2">Uncharacterized protein</fullName>
    </submittedName>
</protein>
<evidence type="ECO:0000256" key="1">
    <source>
        <dbReference type="SAM" id="Phobius"/>
    </source>
</evidence>
<name>A0A1G5Q2Y8_9GAMM</name>
<keyword evidence="1" id="KW-0472">Membrane</keyword>
<organism evidence="2 3">
    <name type="scientific">Thiohalomonas denitrificans</name>
    <dbReference type="NCBI Taxonomy" id="415747"/>
    <lineage>
        <taxon>Bacteria</taxon>
        <taxon>Pseudomonadati</taxon>
        <taxon>Pseudomonadota</taxon>
        <taxon>Gammaproteobacteria</taxon>
        <taxon>Thiohalomonadales</taxon>
        <taxon>Thiohalomonadaceae</taxon>
        <taxon>Thiohalomonas</taxon>
    </lineage>
</organism>
<feature type="transmembrane region" description="Helical" evidence="1">
    <location>
        <begin position="85"/>
        <end position="108"/>
    </location>
</feature>
<evidence type="ECO:0000313" key="2">
    <source>
        <dbReference type="EMBL" id="SCZ56255.1"/>
    </source>
</evidence>
<proteinExistence type="predicted"/>